<evidence type="ECO:0000313" key="4">
    <source>
        <dbReference type="Proteomes" id="UP000789572"/>
    </source>
</evidence>
<dbReference type="InterPro" id="IPR053793">
    <property type="entry name" value="PB1-like"/>
</dbReference>
<evidence type="ECO:0000313" key="3">
    <source>
        <dbReference type="EMBL" id="CAG8488058.1"/>
    </source>
</evidence>
<dbReference type="AlphaFoldDB" id="A0A9N8ZEE9"/>
<dbReference type="InterPro" id="IPR000270">
    <property type="entry name" value="PB1_dom"/>
</dbReference>
<accession>A0A9N8ZEE9</accession>
<dbReference type="PROSITE" id="PS51745">
    <property type="entry name" value="PB1"/>
    <property type="match status" value="1"/>
</dbReference>
<proteinExistence type="predicted"/>
<dbReference type="Pfam" id="PF00564">
    <property type="entry name" value="PB1"/>
    <property type="match status" value="1"/>
</dbReference>
<name>A0A9N8ZEE9_9GLOM</name>
<feature type="compositionally biased region" description="Basic and acidic residues" evidence="1">
    <location>
        <begin position="342"/>
        <end position="356"/>
    </location>
</feature>
<feature type="region of interest" description="Disordered" evidence="1">
    <location>
        <begin position="139"/>
        <end position="221"/>
    </location>
</feature>
<gene>
    <name evidence="3" type="ORF">POCULU_LOCUS1914</name>
</gene>
<dbReference type="SMART" id="SM00666">
    <property type="entry name" value="PB1"/>
    <property type="match status" value="1"/>
</dbReference>
<evidence type="ECO:0000256" key="1">
    <source>
        <dbReference type="SAM" id="MobiDB-lite"/>
    </source>
</evidence>
<organism evidence="3 4">
    <name type="scientific">Paraglomus occultum</name>
    <dbReference type="NCBI Taxonomy" id="144539"/>
    <lineage>
        <taxon>Eukaryota</taxon>
        <taxon>Fungi</taxon>
        <taxon>Fungi incertae sedis</taxon>
        <taxon>Mucoromycota</taxon>
        <taxon>Glomeromycotina</taxon>
        <taxon>Glomeromycetes</taxon>
        <taxon>Paraglomerales</taxon>
        <taxon>Paraglomeraceae</taxon>
        <taxon>Paraglomus</taxon>
    </lineage>
</organism>
<sequence>MPTIKVAYNDEVRQFAVSPHSTWTELSSTLRAIFSIPPSTAISVTYNDEDGDVVTMSSDLELREVFNSHVSDSESMKFTLNIVEESEQDEEDGVVIPNNIRHRNSVGSSRESSVSELGERGWVLEGIDGHEIVVKKDKAEDDLSSCDGEFENIDEDKKSVDIESRLENGGLSQEHTEERAPLLHGLSRAEVDVPSEEEKKDLHDMEIPPSSPPPSASNFNPSLDDLTQQLQFLVNQFQEFFTQNPQIMDTANKLIHDVVESVKGDVETFGEWLKDMKRQIEENILNATDVNVNRNNVRSTSETSQHEYIPTYTPPARSDACRETPFLSGLPGNILSSQSTNNEERSADQAKDELTRQHNHPNLPSSFTAPPPPPPPPPVPQRTTQEEQALPGTLSYVHEIFEKAGPRAGINNGANENTNDNRNYNPFHNSHKLFAYQTPDGQIQCGRGSFGETKFDRSEYPGYSATSFRTVTKYMNNRYSERSETEDSNIQDFALAPIDLLDDIRLLREMGFTQPTRELENLFRRNNNNIDEVVSILVEQADNQH</sequence>
<dbReference type="SUPFAM" id="SSF54277">
    <property type="entry name" value="CAD &amp; PB1 domains"/>
    <property type="match status" value="1"/>
</dbReference>
<dbReference type="OrthoDB" id="661148at2759"/>
<keyword evidence="4" id="KW-1185">Reference proteome</keyword>
<dbReference type="Gene3D" id="3.10.20.90">
    <property type="entry name" value="Phosphatidylinositol 3-kinase Catalytic Subunit, Chain A, domain 1"/>
    <property type="match status" value="1"/>
</dbReference>
<feature type="region of interest" description="Disordered" evidence="1">
    <location>
        <begin position="298"/>
        <end position="387"/>
    </location>
</feature>
<feature type="domain" description="PB1" evidence="2">
    <location>
        <begin position="1"/>
        <end position="87"/>
    </location>
</feature>
<feature type="compositionally biased region" description="Acidic residues" evidence="1">
    <location>
        <begin position="142"/>
        <end position="154"/>
    </location>
</feature>
<dbReference type="CDD" id="cd05992">
    <property type="entry name" value="PB1"/>
    <property type="match status" value="1"/>
</dbReference>
<dbReference type="EMBL" id="CAJVPJ010000159">
    <property type="protein sequence ID" value="CAG8488058.1"/>
    <property type="molecule type" value="Genomic_DNA"/>
</dbReference>
<reference evidence="3" key="1">
    <citation type="submission" date="2021-06" db="EMBL/GenBank/DDBJ databases">
        <authorList>
            <person name="Kallberg Y."/>
            <person name="Tangrot J."/>
            <person name="Rosling A."/>
        </authorList>
    </citation>
    <scope>NUCLEOTIDE SEQUENCE</scope>
    <source>
        <strain evidence="3">IA702</strain>
    </source>
</reference>
<dbReference type="Proteomes" id="UP000789572">
    <property type="component" value="Unassembled WGS sequence"/>
</dbReference>
<evidence type="ECO:0000259" key="2">
    <source>
        <dbReference type="PROSITE" id="PS51745"/>
    </source>
</evidence>
<comment type="caution">
    <text evidence="3">The sequence shown here is derived from an EMBL/GenBank/DDBJ whole genome shotgun (WGS) entry which is preliminary data.</text>
</comment>
<protein>
    <submittedName>
        <fullName evidence="3">7105_t:CDS:1</fullName>
    </submittedName>
</protein>
<feature type="compositionally biased region" description="Basic and acidic residues" evidence="1">
    <location>
        <begin position="174"/>
        <end position="206"/>
    </location>
</feature>
<feature type="compositionally biased region" description="Basic and acidic residues" evidence="1">
    <location>
        <begin position="155"/>
        <end position="166"/>
    </location>
</feature>
<feature type="compositionally biased region" description="Pro residues" evidence="1">
    <location>
        <begin position="369"/>
        <end position="380"/>
    </location>
</feature>